<dbReference type="PATRIC" id="fig|1357400.3.peg.1218"/>
<dbReference type="Proteomes" id="UP000018731">
    <property type="component" value="Unassembled WGS sequence"/>
</dbReference>
<gene>
    <name evidence="1" type="ORF">HMPREF2086_00879</name>
</gene>
<proteinExistence type="predicted"/>
<reference evidence="1 2" key="1">
    <citation type="journal article" date="2014" name="Genome Announc.">
        <title>Draft genome sequences of six enterohepatic helicobacter species isolated from humans and one from rhesus macaques.</title>
        <authorList>
            <person name="Shen Z."/>
            <person name="Sheh A."/>
            <person name="Young S.K."/>
            <person name="Abouelliel A."/>
            <person name="Ward D.V."/>
            <person name="Earl A.M."/>
            <person name="Fox J.G."/>
        </authorList>
    </citation>
    <scope>NUCLEOTIDE SEQUENCE [LARGE SCALE GENOMIC DNA]</scope>
    <source>
        <strain evidence="1 2">MIT 99-5501</strain>
    </source>
</reference>
<evidence type="ECO:0008006" key="3">
    <source>
        <dbReference type="Google" id="ProtNLM"/>
    </source>
</evidence>
<name>V8CBN0_9HELI</name>
<accession>V8CBN0</accession>
<sequence length="503" mass="55982">MSAYGFKSFKNSLPKVLTLSVLVAFSHFCLGAKVLDSISQNPTLQNDATQDSTATDSTPIDSTLIESANSQDFVDSPISRVQPTQSSQDSQALQSSQPTIIAQILNRTQFYGHIGTFGKSSFGKHRDSYLTLHFAANLSYDFYAKNDHLLNATIGIWGATSLLGGALRHNAHEYLGNHIGDEVGNDWNNNNAFLRYSYRGFSVQAGRFDALVDWVGEHMQGAHIAYDFKYGEIYGAWVNEYAHSSREETSNFVEFKELYYGGNEFVLGVKLGRGEYRLGDIYAYYLTDFFYMLGAKISQDIALGSSPFSLNILAHGNYLSSQRKGWAIGSINESRKLGDTYLITLQPSISYEKSRVAYKLGIGYARTGANDFLQAHMGGNLYIFEAEDETPFMYNVIAPGGYHNGTQQTNMFQGNTDSWWGFGALKINPVVFSLTARHSKGTEKRSLGGEQLQIALGFGWNIYKGLHLGLVGVYMEQKMRDEPSAPTNTSYGKAFLEYRFFTP</sequence>
<organism evidence="1 2">
    <name type="scientific">Helicobacter macacae MIT 99-5501</name>
    <dbReference type="NCBI Taxonomy" id="1357400"/>
    <lineage>
        <taxon>Bacteria</taxon>
        <taxon>Pseudomonadati</taxon>
        <taxon>Campylobacterota</taxon>
        <taxon>Epsilonproteobacteria</taxon>
        <taxon>Campylobacterales</taxon>
        <taxon>Helicobacteraceae</taxon>
        <taxon>Helicobacter</taxon>
    </lineage>
</organism>
<dbReference type="OrthoDB" id="5321291at2"/>
<protein>
    <recommendedName>
        <fullName evidence="3">Alginate export domain-containing protein</fullName>
    </recommendedName>
</protein>
<keyword evidence="2" id="KW-1185">Reference proteome</keyword>
<dbReference type="AlphaFoldDB" id="V8CBN0"/>
<evidence type="ECO:0000313" key="2">
    <source>
        <dbReference type="Proteomes" id="UP000018731"/>
    </source>
</evidence>
<dbReference type="HOGENOM" id="CLU_541599_0_0_7"/>
<evidence type="ECO:0000313" key="1">
    <source>
        <dbReference type="EMBL" id="ETD24131.1"/>
    </source>
</evidence>
<dbReference type="RefSeq" id="WP_023927602.1">
    <property type="nucleotide sequence ID" value="NZ_KI669454.1"/>
</dbReference>
<comment type="caution">
    <text evidence="1">The sequence shown here is derived from an EMBL/GenBank/DDBJ whole genome shotgun (WGS) entry which is preliminary data.</text>
</comment>
<dbReference type="EMBL" id="AZJI01000004">
    <property type="protein sequence ID" value="ETD24131.1"/>
    <property type="molecule type" value="Genomic_DNA"/>
</dbReference>